<organism evidence="2 3">
    <name type="scientific">Elysia crispata</name>
    <name type="common">lettuce slug</name>
    <dbReference type="NCBI Taxonomy" id="231223"/>
    <lineage>
        <taxon>Eukaryota</taxon>
        <taxon>Metazoa</taxon>
        <taxon>Spiralia</taxon>
        <taxon>Lophotrochozoa</taxon>
        <taxon>Mollusca</taxon>
        <taxon>Gastropoda</taxon>
        <taxon>Heterobranchia</taxon>
        <taxon>Euthyneura</taxon>
        <taxon>Panpulmonata</taxon>
        <taxon>Sacoglossa</taxon>
        <taxon>Placobranchoidea</taxon>
        <taxon>Plakobranchidae</taxon>
        <taxon>Elysia</taxon>
    </lineage>
</organism>
<proteinExistence type="predicted"/>
<evidence type="ECO:0000256" key="1">
    <source>
        <dbReference type="SAM" id="MobiDB-lite"/>
    </source>
</evidence>
<feature type="region of interest" description="Disordered" evidence="1">
    <location>
        <begin position="1"/>
        <end position="28"/>
    </location>
</feature>
<dbReference type="Proteomes" id="UP001283361">
    <property type="component" value="Unassembled WGS sequence"/>
</dbReference>
<reference evidence="2" key="1">
    <citation type="journal article" date="2023" name="G3 (Bethesda)">
        <title>A reference genome for the long-term kleptoplast-retaining sea slug Elysia crispata morphotype clarki.</title>
        <authorList>
            <person name="Eastman K.E."/>
            <person name="Pendleton A.L."/>
            <person name="Shaikh M.A."/>
            <person name="Suttiyut T."/>
            <person name="Ogas R."/>
            <person name="Tomko P."/>
            <person name="Gavelis G."/>
            <person name="Widhalm J.R."/>
            <person name="Wisecaver J.H."/>
        </authorList>
    </citation>
    <scope>NUCLEOTIDE SEQUENCE</scope>
    <source>
        <strain evidence="2">ECLA1</strain>
    </source>
</reference>
<feature type="compositionally biased region" description="Polar residues" evidence="1">
    <location>
        <begin position="1"/>
        <end position="17"/>
    </location>
</feature>
<name>A0AAE1A3J4_9GAST</name>
<dbReference type="AlphaFoldDB" id="A0AAE1A3J4"/>
<dbReference type="EMBL" id="JAWDGP010002823">
    <property type="protein sequence ID" value="KAK3779607.1"/>
    <property type="molecule type" value="Genomic_DNA"/>
</dbReference>
<accession>A0AAE1A3J4</accession>
<keyword evidence="3" id="KW-1185">Reference proteome</keyword>
<sequence>MEVRNGTQAKSFTSNIRTPPGHSPGPAHPVVCSGFPRWGSSPIANYGPCHSGDPPIPHAGQLVGERDKWACLLLRDTVSFDQWSARETGAESRRLDHEFLIGHCTVEKMRSQTDVYATLAPDPCYYTVSLYNAEFYLFWACAGGLVPPQQGEALRKAIRLQP</sequence>
<comment type="caution">
    <text evidence="2">The sequence shown here is derived from an EMBL/GenBank/DDBJ whole genome shotgun (WGS) entry which is preliminary data.</text>
</comment>
<evidence type="ECO:0000313" key="3">
    <source>
        <dbReference type="Proteomes" id="UP001283361"/>
    </source>
</evidence>
<protein>
    <submittedName>
        <fullName evidence="2">Uncharacterized protein</fullName>
    </submittedName>
</protein>
<evidence type="ECO:0000313" key="2">
    <source>
        <dbReference type="EMBL" id="KAK3779607.1"/>
    </source>
</evidence>
<gene>
    <name evidence="2" type="ORF">RRG08_000078</name>
</gene>